<accession>A0A2S3ZPU4</accession>
<proteinExistence type="predicted"/>
<dbReference type="AlphaFoldDB" id="A0A2S3ZPU4"/>
<evidence type="ECO:0000313" key="2">
    <source>
        <dbReference type="Proteomes" id="UP000237104"/>
    </source>
</evidence>
<name>A0A2S3ZPU4_9MICO</name>
<dbReference type="EMBL" id="PPXF01000011">
    <property type="protein sequence ID" value="POH71230.1"/>
    <property type="molecule type" value="Genomic_DNA"/>
</dbReference>
<reference evidence="1 2" key="1">
    <citation type="submission" date="2018-01" db="EMBL/GenBank/DDBJ databases">
        <title>Cryobacterium sp. nov., from glaciers in China.</title>
        <authorList>
            <person name="Liu Q."/>
            <person name="Xin Y.-H."/>
        </authorList>
    </citation>
    <scope>NUCLEOTIDE SEQUENCE [LARGE SCALE GENOMIC DNA]</scope>
    <source>
        <strain evidence="1 2">TMB1-8</strain>
    </source>
</reference>
<gene>
    <name evidence="1" type="ORF">C3B59_01080</name>
</gene>
<evidence type="ECO:0000313" key="1">
    <source>
        <dbReference type="EMBL" id="POH71230.1"/>
    </source>
</evidence>
<organism evidence="1 2">
    <name type="scientific">Cryobacterium zongtaii</name>
    <dbReference type="NCBI Taxonomy" id="1259217"/>
    <lineage>
        <taxon>Bacteria</taxon>
        <taxon>Bacillati</taxon>
        <taxon>Actinomycetota</taxon>
        <taxon>Actinomycetes</taxon>
        <taxon>Micrococcales</taxon>
        <taxon>Microbacteriaceae</taxon>
        <taxon>Cryobacterium</taxon>
    </lineage>
</organism>
<dbReference type="OrthoDB" id="4578191at2"/>
<sequence>MTLTAMMPSLRRTLADPLNIDAWPESSHATTTDVIVSGVSMLRLVDVCQTPCVHTATAVIPGTHGRRSPYRDAAVVVVQVTAVLRNFDAARVVLIDACLDSVDATWRETRLIGRASTVKSSTAILLSGESHETPGLGRGMVELPDDLREGDLLAIPCMGVVALRDIRARPQFEVDTVAPLERDAVALTWLAQLA</sequence>
<protein>
    <submittedName>
        <fullName evidence="1">Uncharacterized protein</fullName>
    </submittedName>
</protein>
<comment type="caution">
    <text evidence="1">The sequence shown here is derived from an EMBL/GenBank/DDBJ whole genome shotgun (WGS) entry which is preliminary data.</text>
</comment>
<dbReference type="Proteomes" id="UP000237104">
    <property type="component" value="Unassembled WGS sequence"/>
</dbReference>
<dbReference type="RefSeq" id="WP_103429654.1">
    <property type="nucleotide sequence ID" value="NZ_PPXF01000011.1"/>
</dbReference>